<feature type="short sequence motif" description="GXSXG" evidence="2">
    <location>
        <begin position="113"/>
        <end position="117"/>
    </location>
</feature>
<feature type="region of interest" description="Disordered" evidence="4">
    <location>
        <begin position="330"/>
        <end position="352"/>
    </location>
</feature>
<keyword evidence="1 2" id="KW-0443">Lipid metabolism</keyword>
<evidence type="ECO:0000256" key="4">
    <source>
        <dbReference type="SAM" id="MobiDB-lite"/>
    </source>
</evidence>
<dbReference type="SUPFAM" id="SSF52151">
    <property type="entry name" value="FabD/lysophospholipase-like"/>
    <property type="match status" value="1"/>
</dbReference>
<dbReference type="EC" id="3.1.1.-" evidence="3"/>
<feature type="domain" description="PNPLA" evidence="5">
    <location>
        <begin position="81"/>
        <end position="250"/>
    </location>
</feature>
<dbReference type="PROSITE" id="PS51635">
    <property type="entry name" value="PNPLA"/>
    <property type="match status" value="1"/>
</dbReference>
<organism evidence="6">
    <name type="scientific">Chlamydomonas leiostraca</name>
    <dbReference type="NCBI Taxonomy" id="1034604"/>
    <lineage>
        <taxon>Eukaryota</taxon>
        <taxon>Viridiplantae</taxon>
        <taxon>Chlorophyta</taxon>
        <taxon>core chlorophytes</taxon>
        <taxon>Chlorophyceae</taxon>
        <taxon>CS clade</taxon>
        <taxon>Chlamydomonadales</taxon>
        <taxon>Chlamydomonadaceae</taxon>
        <taxon>Chlamydomonas</taxon>
    </lineage>
</organism>
<comment type="similarity">
    <text evidence="3">Belongs to the patatin family.</text>
</comment>
<comment type="function">
    <text evidence="3">Lipolytic acyl hydrolase (LAH).</text>
</comment>
<dbReference type="GO" id="GO:0004806">
    <property type="term" value="F:triacylglycerol lipase activity"/>
    <property type="evidence" value="ECO:0007669"/>
    <property type="project" value="TreeGrafter"/>
</dbReference>
<dbReference type="PANTHER" id="PTHR12406">
    <property type="entry name" value="CALCIUM-INDEPENDENT PHOSPHOLIPASE A2 IPLA2 -RELATED"/>
    <property type="match status" value="1"/>
</dbReference>
<dbReference type="GO" id="GO:0055088">
    <property type="term" value="P:lipid homeostasis"/>
    <property type="evidence" value="ECO:0007669"/>
    <property type="project" value="TreeGrafter"/>
</dbReference>
<dbReference type="InterPro" id="IPR016035">
    <property type="entry name" value="Acyl_Trfase/lysoPLipase"/>
</dbReference>
<dbReference type="GO" id="GO:0016020">
    <property type="term" value="C:membrane"/>
    <property type="evidence" value="ECO:0007669"/>
    <property type="project" value="TreeGrafter"/>
</dbReference>
<comment type="domain">
    <text evidence="3">The nitrogen atoms of the two glycine residues in the GGXR motif define the oxyanion hole, and stabilize the oxyanion that forms during the nucleophilic attack by the catalytic serine during substrate cleavage.</text>
</comment>
<dbReference type="Pfam" id="PF01734">
    <property type="entry name" value="Patatin"/>
    <property type="match status" value="1"/>
</dbReference>
<dbReference type="InterPro" id="IPR002641">
    <property type="entry name" value="PNPLA_dom"/>
</dbReference>
<keyword evidence="2 3" id="KW-0442">Lipid degradation</keyword>
<dbReference type="GO" id="GO:0019433">
    <property type="term" value="P:triglyceride catabolic process"/>
    <property type="evidence" value="ECO:0007669"/>
    <property type="project" value="TreeGrafter"/>
</dbReference>
<dbReference type="AlphaFoldDB" id="A0A7S0WTC8"/>
<dbReference type="PANTHER" id="PTHR12406:SF45">
    <property type="entry name" value="PATATIN"/>
    <property type="match status" value="1"/>
</dbReference>
<evidence type="ECO:0000256" key="2">
    <source>
        <dbReference type="PROSITE-ProRule" id="PRU01161"/>
    </source>
</evidence>
<dbReference type="InterPro" id="IPR033562">
    <property type="entry name" value="PLPL"/>
</dbReference>
<keyword evidence="2 3" id="KW-0378">Hydrolase</keyword>
<feature type="active site" description="Nucleophile" evidence="2">
    <location>
        <position position="115"/>
    </location>
</feature>
<dbReference type="GO" id="GO:0005811">
    <property type="term" value="C:lipid droplet"/>
    <property type="evidence" value="ECO:0007669"/>
    <property type="project" value="TreeGrafter"/>
</dbReference>
<evidence type="ECO:0000256" key="3">
    <source>
        <dbReference type="RuleBase" id="RU361262"/>
    </source>
</evidence>
<feature type="active site" description="Proton acceptor" evidence="2">
    <location>
        <position position="234"/>
    </location>
</feature>
<evidence type="ECO:0000256" key="1">
    <source>
        <dbReference type="ARBA" id="ARBA00023098"/>
    </source>
</evidence>
<comment type="caution">
    <text evidence="2">Lacks conserved residue(s) required for the propagation of feature annotation.</text>
</comment>
<reference evidence="6" key="1">
    <citation type="submission" date="2021-01" db="EMBL/GenBank/DDBJ databases">
        <authorList>
            <person name="Corre E."/>
            <person name="Pelletier E."/>
            <person name="Niang G."/>
            <person name="Scheremetjew M."/>
            <person name="Finn R."/>
            <person name="Kale V."/>
            <person name="Holt S."/>
            <person name="Cochrane G."/>
            <person name="Meng A."/>
            <person name="Brown T."/>
            <person name="Cohen L."/>
        </authorList>
    </citation>
    <scope>NUCLEOTIDE SEQUENCE</scope>
    <source>
        <strain evidence="6">SAG 11-49</strain>
    </source>
</reference>
<accession>A0A7S0WTC8</accession>
<proteinExistence type="inferred from homology"/>
<gene>
    <name evidence="6" type="ORF">CLEI1391_LOCUS10934</name>
</gene>
<name>A0A7S0WTC8_9CHLO</name>
<dbReference type="GO" id="GO:0005737">
    <property type="term" value="C:cytoplasm"/>
    <property type="evidence" value="ECO:0007669"/>
    <property type="project" value="TreeGrafter"/>
</dbReference>
<evidence type="ECO:0000313" key="6">
    <source>
        <dbReference type="EMBL" id="CAD8682927.1"/>
    </source>
</evidence>
<evidence type="ECO:0000259" key="5">
    <source>
        <dbReference type="PROSITE" id="PS51635"/>
    </source>
</evidence>
<sequence length="371" mass="40505">MACSARLSAAQRQAASRPSQARGVVSMRSISRRAKGRASVSARAYSQPVLAFQGASAASSVASVQSVDEATEAQKRQKLTVSWAGAGLYFFWQLGAMKYLAERYDLTKIPMAGASGGALAAVLAACGVPADRVMQHAYDLSVKHNIWERPLGLLGVWGSLIEKWLDDLLPDNAHELCRGRITVVVTTLPDMAQVGISDYTSKKDLIDACMASSHIPLLLDMRLTKRHRGRSCVDGSFPDFFTGLNSELLRCGGQAVIFDYWEDPGLQRQGRMDMLKLKSYDEIYRYYEVGYAYAERLHTAGKFAGYDLVEVLLQGRDGHMQERLVEHEAAAAAEDDPATSPPPQAVVLDLGQSPAQLRQEVAHAPAHAHRG</sequence>
<feature type="region of interest" description="Disordered" evidence="4">
    <location>
        <begin position="1"/>
        <end position="20"/>
    </location>
</feature>
<dbReference type="EMBL" id="HBFB01019479">
    <property type="protein sequence ID" value="CAD8682927.1"/>
    <property type="molecule type" value="Transcribed_RNA"/>
</dbReference>
<dbReference type="Gene3D" id="3.40.1090.10">
    <property type="entry name" value="Cytosolic phospholipase A2 catalytic domain"/>
    <property type="match status" value="1"/>
</dbReference>
<protein>
    <recommendedName>
        <fullName evidence="3">Patatin</fullName>
        <ecNumber evidence="3">3.1.1.-</ecNumber>
    </recommendedName>
</protein>